<feature type="region of interest" description="Disordered" evidence="1">
    <location>
        <begin position="1"/>
        <end position="20"/>
    </location>
</feature>
<proteinExistence type="predicted"/>
<evidence type="ECO:0000256" key="1">
    <source>
        <dbReference type="SAM" id="MobiDB-lite"/>
    </source>
</evidence>
<dbReference type="Proteomes" id="UP000663850">
    <property type="component" value="Unassembled WGS sequence"/>
</dbReference>
<dbReference type="InterPro" id="IPR000210">
    <property type="entry name" value="BTB/POZ_dom"/>
</dbReference>
<dbReference type="CDD" id="cd18186">
    <property type="entry name" value="BTB_POZ_ZBTB_KLHL-like"/>
    <property type="match status" value="1"/>
</dbReference>
<dbReference type="SUPFAM" id="SSF54695">
    <property type="entry name" value="POZ domain"/>
    <property type="match status" value="1"/>
</dbReference>
<accession>A0A8H3D1F8</accession>
<organism evidence="3 4">
    <name type="scientific">Rhizoctonia solani</name>
    <dbReference type="NCBI Taxonomy" id="456999"/>
    <lineage>
        <taxon>Eukaryota</taxon>
        <taxon>Fungi</taxon>
        <taxon>Dikarya</taxon>
        <taxon>Basidiomycota</taxon>
        <taxon>Agaricomycotina</taxon>
        <taxon>Agaricomycetes</taxon>
        <taxon>Cantharellales</taxon>
        <taxon>Ceratobasidiaceae</taxon>
        <taxon>Rhizoctonia</taxon>
    </lineage>
</organism>
<evidence type="ECO:0000313" key="3">
    <source>
        <dbReference type="EMBL" id="CAE6509705.1"/>
    </source>
</evidence>
<dbReference type="InterPro" id="IPR011333">
    <property type="entry name" value="SKP1/BTB/POZ_sf"/>
</dbReference>
<protein>
    <recommendedName>
        <fullName evidence="2">BTB domain-containing protein</fullName>
    </recommendedName>
</protein>
<evidence type="ECO:0000259" key="2">
    <source>
        <dbReference type="PROSITE" id="PS50097"/>
    </source>
</evidence>
<dbReference type="PROSITE" id="PS50097">
    <property type="entry name" value="BTB"/>
    <property type="match status" value="1"/>
</dbReference>
<feature type="domain" description="BTB" evidence="2">
    <location>
        <begin position="28"/>
        <end position="96"/>
    </location>
</feature>
<evidence type="ECO:0000313" key="4">
    <source>
        <dbReference type="Proteomes" id="UP000663850"/>
    </source>
</evidence>
<dbReference type="Pfam" id="PF00651">
    <property type="entry name" value="BTB"/>
    <property type="match status" value="1"/>
</dbReference>
<comment type="caution">
    <text evidence="3">The sequence shown here is derived from an EMBL/GenBank/DDBJ whole genome shotgun (WGS) entry which is preliminary data.</text>
</comment>
<name>A0A8H3D1F8_9AGAM</name>
<gene>
    <name evidence="3" type="ORF">RDB_LOCUS104973</name>
</gene>
<sequence length="385" mass="44087">MPGVQIEATKPESPPSYSRDPDFYFEDGSSILLVQDVLFKVHASLLKAQSQVFQDMFAMPSGNAVNGIEGSSDQYPIVIPQVKHPQFRNLLKRIYSPASSAFHASLKPSSDGDCSNLENNAWDIFTFYLDVATLCHRFGMDQMEQWAKKMLQMHISFYREEVASGANADPGSLLDAIQHAMTTQDHRLIRDIQHLAYHYICASEHDLESRGLIALFRTPGLRENHPSIFGCIFSVFLREEHPVWERESFTKVDRMALFSCQVRLSSIPESFKKDIRSPLFEKLSSLDHVRKIIALDDLCETPPPCSHGCDEKIMDLWRELFEEEYYEGGVECASLAILPEYRAEFVVNAQQIRCCQGCSTRFIDQLDEDIELVYVRLGEYYREIE</sequence>
<dbReference type="Gene3D" id="3.30.710.10">
    <property type="entry name" value="Potassium Channel Kv1.1, Chain A"/>
    <property type="match status" value="1"/>
</dbReference>
<dbReference type="AlphaFoldDB" id="A0A8H3D1F8"/>
<reference evidence="3" key="1">
    <citation type="submission" date="2021-01" db="EMBL/GenBank/DDBJ databases">
        <authorList>
            <person name="Kaushik A."/>
        </authorList>
    </citation>
    <scope>NUCLEOTIDE SEQUENCE</scope>
    <source>
        <strain evidence="3">Type strain: AG8-Rh-89/</strain>
    </source>
</reference>
<dbReference type="EMBL" id="CAJMWZ010005687">
    <property type="protein sequence ID" value="CAE6509705.1"/>
    <property type="molecule type" value="Genomic_DNA"/>
</dbReference>